<evidence type="ECO:0000256" key="1">
    <source>
        <dbReference type="ARBA" id="ARBA00012493"/>
    </source>
</evidence>
<feature type="compositionally biased region" description="Polar residues" evidence="8">
    <location>
        <begin position="25"/>
        <end position="52"/>
    </location>
</feature>
<feature type="region of interest" description="Disordered" evidence="8">
    <location>
        <begin position="283"/>
        <end position="310"/>
    </location>
</feature>
<keyword evidence="2" id="KW-0808">Transferase</keyword>
<dbReference type="PROSITE" id="PS50878">
    <property type="entry name" value="RT_POL"/>
    <property type="match status" value="1"/>
</dbReference>
<dbReference type="Gene3D" id="3.30.70.270">
    <property type="match status" value="2"/>
</dbReference>
<reference evidence="11 12" key="1">
    <citation type="submission" date="2022-05" db="EMBL/GenBank/DDBJ databases">
        <title>A multi-omics perspective on studying reproductive biology in Daphnia sinensis.</title>
        <authorList>
            <person name="Jia J."/>
        </authorList>
    </citation>
    <scope>NUCLEOTIDE SEQUENCE [LARGE SCALE GENOMIC DNA]</scope>
    <source>
        <strain evidence="11 12">WSL</strain>
    </source>
</reference>
<evidence type="ECO:0000256" key="6">
    <source>
        <dbReference type="ARBA" id="ARBA00022801"/>
    </source>
</evidence>
<dbReference type="Gene3D" id="2.40.70.10">
    <property type="entry name" value="Acid Proteases"/>
    <property type="match status" value="1"/>
</dbReference>
<dbReference type="GO" id="GO:0004190">
    <property type="term" value="F:aspartic-type endopeptidase activity"/>
    <property type="evidence" value="ECO:0007669"/>
    <property type="project" value="InterPro"/>
</dbReference>
<dbReference type="GO" id="GO:0004519">
    <property type="term" value="F:endonuclease activity"/>
    <property type="evidence" value="ECO:0007669"/>
    <property type="project" value="UniProtKB-KW"/>
</dbReference>
<protein>
    <recommendedName>
        <fullName evidence="1">RNA-directed DNA polymerase</fullName>
        <ecNumber evidence="1">2.7.7.49</ecNumber>
    </recommendedName>
</protein>
<dbReference type="InterPro" id="IPR000477">
    <property type="entry name" value="RT_dom"/>
</dbReference>
<accession>A0AAD5KYT1</accession>
<dbReference type="Pfam" id="PF17917">
    <property type="entry name" value="RT_RNaseH"/>
    <property type="match status" value="1"/>
</dbReference>
<keyword evidence="5" id="KW-0255">Endonuclease</keyword>
<feature type="region of interest" description="Disordered" evidence="8">
    <location>
        <begin position="1"/>
        <end position="84"/>
    </location>
</feature>
<dbReference type="SUPFAM" id="SSF56672">
    <property type="entry name" value="DNA/RNA polymerases"/>
    <property type="match status" value="1"/>
</dbReference>
<organism evidence="11 12">
    <name type="scientific">Daphnia sinensis</name>
    <dbReference type="NCBI Taxonomy" id="1820382"/>
    <lineage>
        <taxon>Eukaryota</taxon>
        <taxon>Metazoa</taxon>
        <taxon>Ecdysozoa</taxon>
        <taxon>Arthropoda</taxon>
        <taxon>Crustacea</taxon>
        <taxon>Branchiopoda</taxon>
        <taxon>Diplostraca</taxon>
        <taxon>Cladocera</taxon>
        <taxon>Anomopoda</taxon>
        <taxon>Daphniidae</taxon>
        <taxon>Daphnia</taxon>
        <taxon>Daphnia similis group</taxon>
    </lineage>
</organism>
<dbReference type="CDD" id="cd00303">
    <property type="entry name" value="retropepsin_like"/>
    <property type="match status" value="1"/>
</dbReference>
<keyword evidence="12" id="KW-1185">Reference proteome</keyword>
<dbReference type="Proteomes" id="UP000820818">
    <property type="component" value="Linkage Group LG9"/>
</dbReference>
<sequence length="809" mass="90180">MQKKPNPRLPSCPRDPSRRLHPELSESSDGESTATGQTQHPEISTSTENLATSGEVIIEQSRSSSSEDRSESGSDNEADLRQLTHPVVPVIGQRLFGPPRHQQQPQAAAMAAVRKFISPPIFRGSPTEDARQWLERYETISTHNGNLPINLTVPETLEEKSDHGETYVFNLNPARLIKETVKCGKVAATALIDTGAAVTVISPELLEKTEFVKKPLNGPKIRLVNGQTLSPQSSADIVVTHRGITIKGNAIVMPMSGFELLLGNDFLQQFRAIHIDYESKESSFTTGKSPLAETTSLQAEQTQQNRLVSSDRQEIPAYTVKQIPAAVSNKIEGSNNKPVYWSCTCTNGFRKNSSSQPISENVTVKDSYPLPRIADTLSRLEGATFFSSMDLQSGYHQVPVVDSDRPKTAFITADGLYQFRTLPFGLTNAPGTFQRAMDIILAGLRWSTCLIYLDDVIIYSATFQQHLERLRLVLSCLSQAGLKLKWSKCSFMEHTLKVLGHLISKEGVAPDPEKLEAVQSFPSPNEGHSTANKVKRVQSFLGLCSYYRRHIQGFASIARPLTTLTKKEIPFTWGESQISSFNTLKQALTSAPVLAHPNYELPMEIFPDACGYGIGGVLAQRIEEAERPIAYASRLLTKSEVNYSITEKECLALVWCLSKFRCFVWGCKVKVVTDHQALCWLMSKRDLAGRLARWSLSLQEYDITIVYRSGKTHDNADCLSRNPLPVAQELEDDRCFMVGAITLPGLSETEDEGFAEKQKACHNWNQLIVKLQNGKSRVKNFNFLLIKFFYVMEHQSKSLRIEENVLPLI</sequence>
<evidence type="ECO:0000256" key="4">
    <source>
        <dbReference type="ARBA" id="ARBA00022722"/>
    </source>
</evidence>
<keyword evidence="3" id="KW-0548">Nucleotidyltransferase</keyword>
<dbReference type="PROSITE" id="PS00141">
    <property type="entry name" value="ASP_PROTEASE"/>
    <property type="match status" value="1"/>
</dbReference>
<dbReference type="Gene3D" id="3.10.10.10">
    <property type="entry name" value="HIV Type 1 Reverse Transcriptase, subunit A, domain 1"/>
    <property type="match status" value="1"/>
</dbReference>
<evidence type="ECO:0000259" key="9">
    <source>
        <dbReference type="PROSITE" id="PS50175"/>
    </source>
</evidence>
<feature type="compositionally biased region" description="Polar residues" evidence="8">
    <location>
        <begin position="283"/>
        <end position="308"/>
    </location>
</feature>
<dbReference type="GO" id="GO:0003964">
    <property type="term" value="F:RNA-directed DNA polymerase activity"/>
    <property type="evidence" value="ECO:0007669"/>
    <property type="project" value="UniProtKB-KW"/>
</dbReference>
<feature type="domain" description="Peptidase A2" evidence="9">
    <location>
        <begin position="188"/>
        <end position="266"/>
    </location>
</feature>
<dbReference type="InterPro" id="IPR041373">
    <property type="entry name" value="RT_RNaseH"/>
</dbReference>
<evidence type="ECO:0000259" key="10">
    <source>
        <dbReference type="PROSITE" id="PS50878"/>
    </source>
</evidence>
<dbReference type="Pfam" id="PF13975">
    <property type="entry name" value="gag-asp_proteas"/>
    <property type="match status" value="1"/>
</dbReference>
<dbReference type="InterPro" id="IPR001969">
    <property type="entry name" value="Aspartic_peptidase_AS"/>
</dbReference>
<evidence type="ECO:0000256" key="8">
    <source>
        <dbReference type="SAM" id="MobiDB-lite"/>
    </source>
</evidence>
<dbReference type="EMBL" id="WJBH02000009">
    <property type="protein sequence ID" value="KAI9552626.1"/>
    <property type="molecule type" value="Genomic_DNA"/>
</dbReference>
<dbReference type="CDD" id="cd01647">
    <property type="entry name" value="RT_LTR"/>
    <property type="match status" value="1"/>
</dbReference>
<dbReference type="InterPro" id="IPR001995">
    <property type="entry name" value="Peptidase_A2_cat"/>
</dbReference>
<gene>
    <name evidence="11" type="ORF">GHT06_020494</name>
</gene>
<feature type="compositionally biased region" description="Basic and acidic residues" evidence="8">
    <location>
        <begin position="65"/>
        <end position="82"/>
    </location>
</feature>
<evidence type="ECO:0000256" key="2">
    <source>
        <dbReference type="ARBA" id="ARBA00022679"/>
    </source>
</evidence>
<dbReference type="GO" id="GO:0006508">
    <property type="term" value="P:proteolysis"/>
    <property type="evidence" value="ECO:0007669"/>
    <property type="project" value="InterPro"/>
</dbReference>
<comment type="caution">
    <text evidence="11">The sequence shown here is derived from an EMBL/GenBank/DDBJ whole genome shotgun (WGS) entry which is preliminary data.</text>
</comment>
<keyword evidence="7" id="KW-0695">RNA-directed DNA polymerase</keyword>
<feature type="compositionally biased region" description="Basic and acidic residues" evidence="8">
    <location>
        <begin position="15"/>
        <end position="24"/>
    </location>
</feature>
<evidence type="ECO:0000256" key="5">
    <source>
        <dbReference type="ARBA" id="ARBA00022759"/>
    </source>
</evidence>
<evidence type="ECO:0000313" key="12">
    <source>
        <dbReference type="Proteomes" id="UP000820818"/>
    </source>
</evidence>
<dbReference type="PANTHER" id="PTHR37984:SF5">
    <property type="entry name" value="PROTEIN NYNRIN-LIKE"/>
    <property type="match status" value="1"/>
</dbReference>
<dbReference type="FunFam" id="3.30.70.270:FF:000020">
    <property type="entry name" value="Transposon Tf2-6 polyprotein-like Protein"/>
    <property type="match status" value="1"/>
</dbReference>
<dbReference type="CDD" id="cd09274">
    <property type="entry name" value="RNase_HI_RT_Ty3"/>
    <property type="match status" value="1"/>
</dbReference>
<dbReference type="AlphaFoldDB" id="A0AAD5KYT1"/>
<dbReference type="InterPro" id="IPR050951">
    <property type="entry name" value="Retrovirus_Pol_polyprotein"/>
</dbReference>
<dbReference type="PROSITE" id="PS50175">
    <property type="entry name" value="ASP_PROT_RETROV"/>
    <property type="match status" value="1"/>
</dbReference>
<dbReference type="InterPro" id="IPR021109">
    <property type="entry name" value="Peptidase_aspartic_dom_sf"/>
</dbReference>
<keyword evidence="6" id="KW-0378">Hydrolase</keyword>
<dbReference type="SUPFAM" id="SSF50630">
    <property type="entry name" value="Acid proteases"/>
    <property type="match status" value="1"/>
</dbReference>
<dbReference type="PANTHER" id="PTHR37984">
    <property type="entry name" value="PROTEIN CBG26694"/>
    <property type="match status" value="1"/>
</dbReference>
<evidence type="ECO:0000256" key="7">
    <source>
        <dbReference type="ARBA" id="ARBA00022918"/>
    </source>
</evidence>
<proteinExistence type="predicted"/>
<dbReference type="Gene3D" id="3.10.20.370">
    <property type="match status" value="1"/>
</dbReference>
<dbReference type="Pfam" id="PF00078">
    <property type="entry name" value="RVT_1"/>
    <property type="match status" value="1"/>
</dbReference>
<keyword evidence="4" id="KW-0540">Nuclease</keyword>
<dbReference type="FunFam" id="3.10.20.370:FF:000001">
    <property type="entry name" value="Retrovirus-related Pol polyprotein from transposon 17.6-like protein"/>
    <property type="match status" value="1"/>
</dbReference>
<dbReference type="EC" id="2.7.7.49" evidence="1"/>
<dbReference type="InterPro" id="IPR043502">
    <property type="entry name" value="DNA/RNA_pol_sf"/>
</dbReference>
<evidence type="ECO:0000313" key="11">
    <source>
        <dbReference type="EMBL" id="KAI9552626.1"/>
    </source>
</evidence>
<name>A0AAD5KYT1_9CRUS</name>
<dbReference type="InterPro" id="IPR043128">
    <property type="entry name" value="Rev_trsase/Diguanyl_cyclase"/>
</dbReference>
<evidence type="ECO:0000256" key="3">
    <source>
        <dbReference type="ARBA" id="ARBA00022695"/>
    </source>
</evidence>
<feature type="domain" description="Reverse transcriptase" evidence="10">
    <location>
        <begin position="304"/>
        <end position="503"/>
    </location>
</feature>